<evidence type="ECO:0000256" key="1">
    <source>
        <dbReference type="SAM" id="MobiDB-lite"/>
    </source>
</evidence>
<feature type="non-terminal residue" evidence="2">
    <location>
        <position position="56"/>
    </location>
</feature>
<evidence type="ECO:0000313" key="2">
    <source>
        <dbReference type="EMBL" id="EHM52105.1"/>
    </source>
</evidence>
<evidence type="ECO:0000313" key="3">
    <source>
        <dbReference type="Proteomes" id="UP000004750"/>
    </source>
</evidence>
<comment type="caution">
    <text evidence="2">The sequence shown here is derived from an EMBL/GenBank/DDBJ whole genome shotgun (WGS) entry which is preliminary data.</text>
</comment>
<proteinExistence type="predicted"/>
<accession>G9ZI69</accession>
<dbReference type="HOGENOM" id="CLU_3036745_0_0_6"/>
<reference evidence="2 3" key="1">
    <citation type="submission" date="2011-08" db="EMBL/GenBank/DDBJ databases">
        <authorList>
            <person name="Weinstock G."/>
            <person name="Sodergren E."/>
            <person name="Clifton S."/>
            <person name="Fulton L."/>
            <person name="Fulton B."/>
            <person name="Courtney L."/>
            <person name="Fronick C."/>
            <person name="Harrison M."/>
            <person name="Strong C."/>
            <person name="Farmer C."/>
            <person name="Delahaunty K."/>
            <person name="Markovic C."/>
            <person name="Hall O."/>
            <person name="Minx P."/>
            <person name="Tomlinson C."/>
            <person name="Mitreva M."/>
            <person name="Hou S."/>
            <person name="Chen J."/>
            <person name="Wollam A."/>
            <person name="Pepin K.H."/>
            <person name="Johnson M."/>
            <person name="Bhonagiri V."/>
            <person name="Zhang X."/>
            <person name="Suruliraj S."/>
            <person name="Warren W."/>
            <person name="Chinwalla A."/>
            <person name="Mardis E.R."/>
            <person name="Wilson R.K."/>
        </authorList>
    </citation>
    <scope>NUCLEOTIDE SEQUENCE [LARGE SCALE GENOMIC DNA]</scope>
    <source>
        <strain evidence="2 3">F0432</strain>
    </source>
</reference>
<protein>
    <submittedName>
        <fullName evidence="2">Uncharacterized protein</fullName>
    </submittedName>
</protein>
<feature type="region of interest" description="Disordered" evidence="1">
    <location>
        <begin position="1"/>
        <end position="21"/>
    </location>
</feature>
<dbReference type="STRING" id="797473.HMPREF9080_02479"/>
<dbReference type="Proteomes" id="UP000004750">
    <property type="component" value="Unassembled WGS sequence"/>
</dbReference>
<name>G9ZI69_9GAMM</name>
<dbReference type="EMBL" id="AGCM01000146">
    <property type="protein sequence ID" value="EHM52105.1"/>
    <property type="molecule type" value="Genomic_DNA"/>
</dbReference>
<dbReference type="AlphaFoldDB" id="G9ZI69"/>
<feature type="compositionally biased region" description="Polar residues" evidence="1">
    <location>
        <begin position="1"/>
        <end position="17"/>
    </location>
</feature>
<gene>
    <name evidence="2" type="ORF">HMPREF9080_02479</name>
</gene>
<sequence length="56" mass="6108">MATPSECYQPSTRSLPTQLPPVEYPGDDFVRKVQQGGWVSFQGKALRTSKALAGQP</sequence>
<organism evidence="2 3">
    <name type="scientific">Cardiobacterium valvarum F0432</name>
    <dbReference type="NCBI Taxonomy" id="797473"/>
    <lineage>
        <taxon>Bacteria</taxon>
        <taxon>Pseudomonadati</taxon>
        <taxon>Pseudomonadota</taxon>
        <taxon>Gammaproteobacteria</taxon>
        <taxon>Cardiobacteriales</taxon>
        <taxon>Cardiobacteriaceae</taxon>
        <taxon>Cardiobacterium</taxon>
    </lineage>
</organism>